<name>A0ABD1IWG6_9TELE</name>
<dbReference type="PANTHER" id="PTHR10271:SF29">
    <property type="entry name" value="INTERFERON-INDUCED PROTEIN WITH TETRATRICOPEPTIDE REPEATS-RELATED"/>
    <property type="match status" value="1"/>
</dbReference>
<dbReference type="Proteomes" id="UP001591681">
    <property type="component" value="Unassembled WGS sequence"/>
</dbReference>
<dbReference type="EMBL" id="JBHFQA010000023">
    <property type="protein sequence ID" value="KAL2078345.1"/>
    <property type="molecule type" value="Genomic_DNA"/>
</dbReference>
<evidence type="ECO:0000256" key="2">
    <source>
        <dbReference type="ARBA" id="ARBA00022803"/>
    </source>
</evidence>
<keyword evidence="1" id="KW-0677">Repeat</keyword>
<comment type="similarity">
    <text evidence="3">Belongs to the IFIT family.</text>
</comment>
<dbReference type="FunFam" id="1.25.40.10:FF:000032">
    <property type="entry name" value="Interferon-induced protein with tetratricopeptide repeats 5"/>
    <property type="match status" value="1"/>
</dbReference>
<gene>
    <name evidence="4" type="ORF">ACEWY4_026030</name>
</gene>
<evidence type="ECO:0000256" key="1">
    <source>
        <dbReference type="ARBA" id="ARBA00022737"/>
    </source>
</evidence>
<sequence length="464" mass="53292">MSTNQVTSDDKLKNLECLFTWEVDKDDINDLKGVPEKLLDRVKYCPRRYHATYFNILAFVSHLQGKTDVAFEYLDKSLAVLEEEQPDEADFLVTYSSFAWLHHHQGNLEAMETYLGKVKSIGEGRQIAVEAEKGWSFLRLGAKFYPRARKSFEQVLKAKPNNVSYNVGYAVVVFRLEELVRTDVKVSPEDSPAAQQLQKALGLDPTDAEVMVLLALKLQGFQPIKCRQLIRKALRESPDMPQITRYVATYFRREGSTKESLEVLEEAAQRAPNSSFLYHQMGLCHWQDMIEMKKSGGLRAGSQQVNAAIAESIRLYRKTVELKPSNTFAQVHLAEAYAESRQLERAEPIFTRMLAKDSLTDAERQHCHTKYGLFLMFKRKDDAKAVEQFKKAYVIRIDSRDRTQARDKLQKIASRRSGWRARDDDDILDFISSVDELERQPTREAAAVNVNRLADSFKTKTKIF</sequence>
<protein>
    <submittedName>
        <fullName evidence="4">Uncharacterized protein</fullName>
    </submittedName>
</protein>
<dbReference type="Gene3D" id="1.25.40.10">
    <property type="entry name" value="Tetratricopeptide repeat domain"/>
    <property type="match status" value="3"/>
</dbReference>
<dbReference type="SUPFAM" id="SSF48452">
    <property type="entry name" value="TPR-like"/>
    <property type="match status" value="2"/>
</dbReference>
<dbReference type="AlphaFoldDB" id="A0ABD1IWG6"/>
<proteinExistence type="inferred from homology"/>
<accession>A0ABD1IWG6</accession>
<evidence type="ECO:0000313" key="5">
    <source>
        <dbReference type="Proteomes" id="UP001591681"/>
    </source>
</evidence>
<organism evidence="4 5">
    <name type="scientific">Coilia grayii</name>
    <name type="common">Gray's grenadier anchovy</name>
    <dbReference type="NCBI Taxonomy" id="363190"/>
    <lineage>
        <taxon>Eukaryota</taxon>
        <taxon>Metazoa</taxon>
        <taxon>Chordata</taxon>
        <taxon>Craniata</taxon>
        <taxon>Vertebrata</taxon>
        <taxon>Euteleostomi</taxon>
        <taxon>Actinopterygii</taxon>
        <taxon>Neopterygii</taxon>
        <taxon>Teleostei</taxon>
        <taxon>Clupei</taxon>
        <taxon>Clupeiformes</taxon>
        <taxon>Clupeoidei</taxon>
        <taxon>Engraulidae</taxon>
        <taxon>Coilinae</taxon>
        <taxon>Coilia</taxon>
    </lineage>
</organism>
<comment type="caution">
    <text evidence="4">The sequence shown here is derived from an EMBL/GenBank/DDBJ whole genome shotgun (WGS) entry which is preliminary data.</text>
</comment>
<reference evidence="4 5" key="1">
    <citation type="submission" date="2024-09" db="EMBL/GenBank/DDBJ databases">
        <title>A chromosome-level genome assembly of Gray's grenadier anchovy, Coilia grayii.</title>
        <authorList>
            <person name="Fu Z."/>
        </authorList>
    </citation>
    <scope>NUCLEOTIDE SEQUENCE [LARGE SCALE GENOMIC DNA]</scope>
    <source>
        <strain evidence="4">G4</strain>
        <tissue evidence="4">Muscle</tissue>
    </source>
</reference>
<dbReference type="InterPro" id="IPR011990">
    <property type="entry name" value="TPR-like_helical_dom_sf"/>
</dbReference>
<keyword evidence="2" id="KW-0802">TPR repeat</keyword>
<dbReference type="PANTHER" id="PTHR10271">
    <property type="entry name" value="INTERFERON-INDUCED PROTEIN WITH TETRATRICOPEPTIDE REPEATS"/>
    <property type="match status" value="1"/>
</dbReference>
<evidence type="ECO:0000313" key="4">
    <source>
        <dbReference type="EMBL" id="KAL2078345.1"/>
    </source>
</evidence>
<keyword evidence="5" id="KW-1185">Reference proteome</keyword>
<evidence type="ECO:0000256" key="3">
    <source>
        <dbReference type="ARBA" id="ARBA00038336"/>
    </source>
</evidence>